<dbReference type="PANTHER" id="PTHR40980">
    <property type="entry name" value="PLUG DOMAIN-CONTAINING PROTEIN"/>
    <property type="match status" value="1"/>
</dbReference>
<dbReference type="InterPro" id="IPR013784">
    <property type="entry name" value="Carb-bd-like_fold"/>
</dbReference>
<dbReference type="PANTHER" id="PTHR40980:SF4">
    <property type="entry name" value="TONB-DEPENDENT RECEPTOR-LIKE BETA-BARREL DOMAIN-CONTAINING PROTEIN"/>
    <property type="match status" value="1"/>
</dbReference>
<keyword evidence="13" id="KW-0675">Receptor</keyword>
<accession>A0A3N1NY23</accession>
<dbReference type="InterPro" id="IPR039426">
    <property type="entry name" value="TonB-dep_rcpt-like"/>
</dbReference>
<dbReference type="InterPro" id="IPR000531">
    <property type="entry name" value="Beta-barrel_TonB"/>
</dbReference>
<evidence type="ECO:0000256" key="4">
    <source>
        <dbReference type="ARBA" id="ARBA00022692"/>
    </source>
</evidence>
<name>A0A3N1NY23_9GAMM</name>
<keyword evidence="7 8" id="KW-0998">Cell outer membrane</keyword>
<dbReference type="SUPFAM" id="SSF49452">
    <property type="entry name" value="Starch-binding domain-like"/>
    <property type="match status" value="1"/>
</dbReference>
<keyword evidence="10" id="KW-0732">Signal</keyword>
<dbReference type="InterPro" id="IPR012910">
    <property type="entry name" value="Plug_dom"/>
</dbReference>
<sequence>MYTMKVKHLLRGLFGLWLVALCAAVQAQSTGAISGHVTDATGEFTFPDAEVRIEGQRRREVTGRDGSFRFNNVPEGQYELVSEYGGAMPERVAVTVIAGETAEVSIRIGGGSEQDNANQLKGLLIDSQAAGQAAAINRRRRAPSVIDVLSSDSVGNFPDQNVAEALQRAPGLSVQRDQGEGRFVVIRGIDPSFNSTTINGMRIPGPEADSRAVNLDAISSDLVESVEITKAITPDMDGDAVGGNIEVKTLTAFDLGGRSGSVTVGGSYNTTNEETSPDISASYTDLFSIGDGEDNLGIAFAVSQFDRDTVSDGIEGAPWEMTETPEGNEVNALLEGEQRDYVLTRKRTSVALNFDYRPTDTDEYYLRTMYSEFDDAETKEENIFKFEEGDIEGLDADSGEFVGAEYEKAHSDSNKIVEITSYSLGGKNERNNWTFDYNLGYATAGEAGDLEITGETLAEDVAMGYDKSGDAQQPLLYVIGDQGSNASDFILESAEGESVFNEERELAVAFNAQRDVMFGEVPGFIKFGAKTRQREKENNIDISIYEDFGDTYSIADFAQDSPVDYPPRGDFGPAVDRDKYRDFFYGNRDNFELNAEDSLIDSAAEDYDIEEDINAAYVMAQAEFKRLTVIGGVRVEETDYAARGTQVTIDENVNDGEPQLNAFSDSKSYSHVLPSLHLNYALQDNMAVRAALTSTIARPGFEAAGPWQIIEIEGSGDDIERVAETGNPDLEPLESTNFDLRWEYYPTGVSLMSAGFFYKDISNYFLTANVAGEAPFEAFDEVTQTINGGDAELYGIELAYIRQFDFLPGPWDGLLLDASYTFTDSESDLPERDSGIPLPGQSDHIASFALGYEKHGFNIRVAAAYRSEFFEETDDASDPMFDRYQDNHLQVDITSKYRINDMAQVYLNLVNINDEPLYAYWGSSEFNSQYEEYGPTIEAGVRLDF</sequence>
<comment type="caution">
    <text evidence="13">The sequence shown here is derived from an EMBL/GenBank/DDBJ whole genome shotgun (WGS) entry which is preliminary data.</text>
</comment>
<dbReference type="Gene3D" id="2.60.40.1120">
    <property type="entry name" value="Carboxypeptidase-like, regulatory domain"/>
    <property type="match status" value="1"/>
</dbReference>
<keyword evidence="2 8" id="KW-0813">Transport</keyword>
<evidence type="ECO:0000313" key="13">
    <source>
        <dbReference type="EMBL" id="ROQ21083.1"/>
    </source>
</evidence>
<protein>
    <submittedName>
        <fullName evidence="13">TonB-dependent receptor</fullName>
    </submittedName>
</protein>
<evidence type="ECO:0000313" key="14">
    <source>
        <dbReference type="Proteomes" id="UP000273643"/>
    </source>
</evidence>
<evidence type="ECO:0000256" key="10">
    <source>
        <dbReference type="SAM" id="SignalP"/>
    </source>
</evidence>
<evidence type="ECO:0000256" key="9">
    <source>
        <dbReference type="RuleBase" id="RU003357"/>
    </source>
</evidence>
<dbReference type="InterPro" id="IPR037066">
    <property type="entry name" value="Plug_dom_sf"/>
</dbReference>
<dbReference type="Pfam" id="PF07715">
    <property type="entry name" value="Plug"/>
    <property type="match status" value="1"/>
</dbReference>
<dbReference type="SUPFAM" id="SSF56935">
    <property type="entry name" value="Porins"/>
    <property type="match status" value="1"/>
</dbReference>
<evidence type="ECO:0000256" key="3">
    <source>
        <dbReference type="ARBA" id="ARBA00022452"/>
    </source>
</evidence>
<comment type="similarity">
    <text evidence="8 9">Belongs to the TonB-dependent receptor family.</text>
</comment>
<dbReference type="RefSeq" id="WP_123638131.1">
    <property type="nucleotide sequence ID" value="NZ_RJUK01000001.1"/>
</dbReference>
<dbReference type="Gene3D" id="2.170.130.10">
    <property type="entry name" value="TonB-dependent receptor, plug domain"/>
    <property type="match status" value="1"/>
</dbReference>
<evidence type="ECO:0000256" key="1">
    <source>
        <dbReference type="ARBA" id="ARBA00004571"/>
    </source>
</evidence>
<proteinExistence type="inferred from homology"/>
<dbReference type="GO" id="GO:0009279">
    <property type="term" value="C:cell outer membrane"/>
    <property type="evidence" value="ECO:0007669"/>
    <property type="project" value="UniProtKB-SubCell"/>
</dbReference>
<feature type="domain" description="TonB-dependent receptor-like beta-barrel" evidence="11">
    <location>
        <begin position="457"/>
        <end position="912"/>
    </location>
</feature>
<feature type="signal peptide" evidence="10">
    <location>
        <begin position="1"/>
        <end position="27"/>
    </location>
</feature>
<comment type="subcellular location">
    <subcellularLocation>
        <location evidence="1 8">Cell outer membrane</location>
        <topology evidence="1 8">Multi-pass membrane protein</topology>
    </subcellularLocation>
</comment>
<dbReference type="OrthoDB" id="8727862at2"/>
<dbReference type="GO" id="GO:0030246">
    <property type="term" value="F:carbohydrate binding"/>
    <property type="evidence" value="ECO:0007669"/>
    <property type="project" value="InterPro"/>
</dbReference>
<dbReference type="NCBIfam" id="TIGR01782">
    <property type="entry name" value="TonB-Xanth-Caul"/>
    <property type="match status" value="1"/>
</dbReference>
<evidence type="ECO:0000259" key="12">
    <source>
        <dbReference type="Pfam" id="PF07715"/>
    </source>
</evidence>
<dbReference type="CDD" id="cd01347">
    <property type="entry name" value="ligand_gated_channel"/>
    <property type="match status" value="1"/>
</dbReference>
<evidence type="ECO:0000256" key="7">
    <source>
        <dbReference type="ARBA" id="ARBA00023237"/>
    </source>
</evidence>
<evidence type="ECO:0000256" key="8">
    <source>
        <dbReference type="PROSITE-ProRule" id="PRU01360"/>
    </source>
</evidence>
<organism evidence="13 14">
    <name type="scientific">Marinimicrobium koreense</name>
    <dbReference type="NCBI Taxonomy" id="306545"/>
    <lineage>
        <taxon>Bacteria</taxon>
        <taxon>Pseudomonadati</taxon>
        <taxon>Pseudomonadota</taxon>
        <taxon>Gammaproteobacteria</taxon>
        <taxon>Cellvibrionales</taxon>
        <taxon>Cellvibrionaceae</taxon>
        <taxon>Marinimicrobium</taxon>
    </lineage>
</organism>
<feature type="chain" id="PRO_5018091072" evidence="10">
    <location>
        <begin position="28"/>
        <end position="945"/>
    </location>
</feature>
<keyword evidence="4 8" id="KW-0812">Transmembrane</keyword>
<gene>
    <name evidence="13" type="ORF">EDC38_1704</name>
</gene>
<reference evidence="13 14" key="1">
    <citation type="submission" date="2018-11" db="EMBL/GenBank/DDBJ databases">
        <title>Genomic Encyclopedia of Type Strains, Phase IV (KMG-IV): sequencing the most valuable type-strain genomes for metagenomic binning, comparative biology and taxonomic classification.</title>
        <authorList>
            <person name="Goeker M."/>
        </authorList>
    </citation>
    <scope>NUCLEOTIDE SEQUENCE [LARGE SCALE GENOMIC DNA]</scope>
    <source>
        <strain evidence="13 14">DSM 16974</strain>
    </source>
</reference>
<dbReference type="Gene3D" id="2.40.170.20">
    <property type="entry name" value="TonB-dependent receptor, beta-barrel domain"/>
    <property type="match status" value="1"/>
</dbReference>
<evidence type="ECO:0000256" key="6">
    <source>
        <dbReference type="ARBA" id="ARBA00023136"/>
    </source>
</evidence>
<keyword evidence="5 9" id="KW-0798">TonB box</keyword>
<dbReference type="Pfam" id="PF00593">
    <property type="entry name" value="TonB_dep_Rec_b-barrel"/>
    <property type="match status" value="1"/>
</dbReference>
<dbReference type="InterPro" id="IPR010104">
    <property type="entry name" value="TonB_rcpt_bac"/>
</dbReference>
<dbReference type="Pfam" id="PF13620">
    <property type="entry name" value="CarboxypepD_reg"/>
    <property type="match status" value="1"/>
</dbReference>
<keyword evidence="6 8" id="KW-0472">Membrane</keyword>
<evidence type="ECO:0000256" key="2">
    <source>
        <dbReference type="ARBA" id="ARBA00022448"/>
    </source>
</evidence>
<keyword evidence="3 8" id="KW-1134">Transmembrane beta strand</keyword>
<dbReference type="Proteomes" id="UP000273643">
    <property type="component" value="Unassembled WGS sequence"/>
</dbReference>
<dbReference type="InterPro" id="IPR036942">
    <property type="entry name" value="Beta-barrel_TonB_sf"/>
</dbReference>
<dbReference type="PROSITE" id="PS52016">
    <property type="entry name" value="TONB_DEPENDENT_REC_3"/>
    <property type="match status" value="1"/>
</dbReference>
<feature type="domain" description="TonB-dependent receptor plug" evidence="12">
    <location>
        <begin position="140"/>
        <end position="243"/>
    </location>
</feature>
<dbReference type="AlphaFoldDB" id="A0A3N1NY23"/>
<dbReference type="EMBL" id="RJUK01000001">
    <property type="protein sequence ID" value="ROQ21083.1"/>
    <property type="molecule type" value="Genomic_DNA"/>
</dbReference>
<evidence type="ECO:0000259" key="11">
    <source>
        <dbReference type="Pfam" id="PF00593"/>
    </source>
</evidence>
<keyword evidence="14" id="KW-1185">Reference proteome</keyword>
<evidence type="ECO:0000256" key="5">
    <source>
        <dbReference type="ARBA" id="ARBA00023077"/>
    </source>
</evidence>